<accession>A0AAI8ML89</accession>
<proteinExistence type="predicted"/>
<dbReference type="EMBL" id="AP012492">
    <property type="protein sequence ID" value="BAM31638.1"/>
    <property type="molecule type" value="Genomic_DNA"/>
</dbReference>
<dbReference type="Pfam" id="PF13207">
    <property type="entry name" value="AAA_17"/>
    <property type="match status" value="1"/>
</dbReference>
<dbReference type="EMBL" id="DS990393">
    <property type="protein sequence ID" value="EFR47248.1"/>
    <property type="molecule type" value="Genomic_DNA"/>
</dbReference>
<evidence type="ECO:0000313" key="2">
    <source>
        <dbReference type="EMBL" id="EFR47248.1"/>
    </source>
</evidence>
<evidence type="ECO:0000313" key="3">
    <source>
        <dbReference type="Proteomes" id="UP000005755"/>
    </source>
</evidence>
<sequence length="396" mass="45416">MKNIKICIVGINCSGKSTLLEKLKDLLPHFKIIEGSQALCEIGRIDKQMLKNLDEANKDRLRKEFLANLESTNENVIVSGHYSFLNENATFEIAMKEDVRFYDLILFLDSDNEVIHQRMQNRDNKNISLESIQKWNDFELQGLQIECKKHNVFFSAIDSNASDVGSFIEFFRTNKTKLDPKEIFEDFMKTHTSSLMQTIILTDCDGTLDNKDAVKEFYKIKAVCDFKVPNAFHNHRFYGFYQFFRLTKKRLEIPEKTFLQAVKLAADSMRPHINLIEMLHSSNTSVIAISAGIRQIWSDVFARLEAPFHIIANDRESIITQDCKAYFAKELTNLGYKVIALGDGLVDIGMLEYATQPILIESNKKGLIISQLSRHTREKLIVCNPNISIDSIKAVL</sequence>
<dbReference type="Proteomes" id="UP000006036">
    <property type="component" value="Chromosome 1"/>
</dbReference>
<dbReference type="Gene3D" id="3.40.50.1000">
    <property type="entry name" value="HAD superfamily/HAD-like"/>
    <property type="match status" value="1"/>
</dbReference>
<keyword evidence="3" id="KW-1185">Reference proteome</keyword>
<evidence type="ECO:0000313" key="1">
    <source>
        <dbReference type="EMBL" id="BAM31638.1"/>
    </source>
</evidence>
<organism evidence="1 4">
    <name type="scientific">Helicobacter cinaedi CCUG 18818 = ATCC BAA-847</name>
    <dbReference type="NCBI Taxonomy" id="537971"/>
    <lineage>
        <taxon>Bacteria</taxon>
        <taxon>Pseudomonadati</taxon>
        <taxon>Campylobacterota</taxon>
        <taxon>Epsilonproteobacteria</taxon>
        <taxon>Campylobacterales</taxon>
        <taxon>Helicobacteraceae</taxon>
        <taxon>Helicobacter</taxon>
    </lineage>
</organism>
<dbReference type="InterPro" id="IPR027417">
    <property type="entry name" value="P-loop_NTPase"/>
</dbReference>
<reference evidence="2" key="1">
    <citation type="submission" date="2008-08" db="EMBL/GenBank/DDBJ databases">
        <title>Annotation of Helicobacter cinaedi strain CCUG 18818.</title>
        <authorList>
            <consortium name="The Broad Institute Genome Sequencing Platform"/>
            <person name="Fox J.G."/>
            <person name="Shen Z."/>
            <person name="Charoenlap N."/>
            <person name="Schauer D.B."/>
            <person name="Ward D."/>
            <person name="Mehta T."/>
            <person name="Young S."/>
            <person name="Jaffe D."/>
            <person name="Gnerre S."/>
            <person name="Berlin A."/>
            <person name="Heiman D."/>
            <person name="Hepburn T."/>
            <person name="Shea T."/>
            <person name="Sykes S."/>
            <person name="Alvarado L."/>
            <person name="Kodira C."/>
            <person name="Borodovsky M."/>
            <person name="Lander E."/>
            <person name="Galagan J."/>
            <person name="Nusbaum C."/>
            <person name="Birren B."/>
        </authorList>
    </citation>
    <scope>NUCLEOTIDE SEQUENCE</scope>
    <source>
        <strain evidence="2">CCUG 18818</strain>
    </source>
</reference>
<dbReference type="SUPFAM" id="SSF56784">
    <property type="entry name" value="HAD-like"/>
    <property type="match status" value="1"/>
</dbReference>
<dbReference type="InterPro" id="IPR023214">
    <property type="entry name" value="HAD_sf"/>
</dbReference>
<dbReference type="InterPro" id="IPR036412">
    <property type="entry name" value="HAD-like_sf"/>
</dbReference>
<dbReference type="Gene3D" id="3.40.50.300">
    <property type="entry name" value="P-loop containing nucleotide triphosphate hydrolases"/>
    <property type="match status" value="1"/>
</dbReference>
<dbReference type="KEGG" id="hcb:HCBAA847_0391"/>
<dbReference type="RefSeq" id="WP_002957133.1">
    <property type="nucleotide sequence ID" value="NC_020555.1"/>
</dbReference>
<evidence type="ECO:0000313" key="4">
    <source>
        <dbReference type="Proteomes" id="UP000006036"/>
    </source>
</evidence>
<gene>
    <name evidence="1" type="ORF">HCBAA847_0391</name>
    <name evidence="2" type="ORF">HCCG_01796</name>
</gene>
<reference evidence="1" key="3">
    <citation type="submission" date="2012-07" db="EMBL/GenBank/DDBJ databases">
        <authorList>
            <person name="Akiyama T."/>
            <person name="Takeshita N."/>
            <person name="Ohmagari N."/>
            <person name="Kirikae T."/>
        </authorList>
    </citation>
    <scope>NUCLEOTIDE SEQUENCE</scope>
    <source>
        <strain evidence="1">ATCC BAA-847</strain>
    </source>
</reference>
<reference evidence="3" key="4">
    <citation type="journal article" date="2014" name="Genome Announc.">
        <title>Draft genome sequences of six enterohepatic helicobacter species isolated from humans and one from rhesus macaques.</title>
        <authorList>
            <person name="Shen Z."/>
            <person name="Sheh A."/>
            <person name="Young S.K."/>
            <person name="Abouelliel A."/>
            <person name="Ward D.V."/>
            <person name="Earl A.M."/>
            <person name="Fox J.G."/>
        </authorList>
    </citation>
    <scope>NUCLEOTIDE SEQUENCE [LARGE SCALE GENOMIC DNA]</scope>
    <source>
        <strain evidence="3">CCUG 18818</strain>
    </source>
</reference>
<dbReference type="SUPFAM" id="SSF52540">
    <property type="entry name" value="P-loop containing nucleoside triphosphate hydrolases"/>
    <property type="match status" value="1"/>
</dbReference>
<protein>
    <submittedName>
        <fullName evidence="1">Uncharacterized protein</fullName>
    </submittedName>
</protein>
<dbReference type="AlphaFoldDB" id="A0AAI8ML89"/>
<dbReference type="Proteomes" id="UP000005755">
    <property type="component" value="Unassembled WGS sequence"/>
</dbReference>
<reference evidence="1 4" key="2">
    <citation type="journal article" date="2012" name="J. Bacteriol.">
        <title>Complete Genome Sequence of Helicobacter cinaedi Type Strain ATCC BAA-847.</title>
        <authorList>
            <person name="Miyoshi-Akiyama T."/>
            <person name="Takeshita N."/>
            <person name="Ohmagari N."/>
            <person name="Kirikae T."/>
        </authorList>
    </citation>
    <scope>NUCLEOTIDE SEQUENCE [LARGE SCALE GENOMIC DNA]</scope>
    <source>
        <strain evidence="1 4">ATCC BAA-847</strain>
    </source>
</reference>
<name>A0AAI8ML89_9HELI</name>